<organism evidence="2 3">
    <name type="scientific">Erythrobacter litoralis</name>
    <dbReference type="NCBI Taxonomy" id="39960"/>
    <lineage>
        <taxon>Bacteria</taxon>
        <taxon>Pseudomonadati</taxon>
        <taxon>Pseudomonadota</taxon>
        <taxon>Alphaproteobacteria</taxon>
        <taxon>Sphingomonadales</taxon>
        <taxon>Erythrobacteraceae</taxon>
        <taxon>Erythrobacter/Porphyrobacter group</taxon>
        <taxon>Erythrobacter</taxon>
    </lineage>
</organism>
<sequence>MVDGLHRDPSSARAGAVLEFPFQRGGHEPPWHPAIGRHDEAHDPGWQLRARHGARHRRLSCGPSERRLRRQTRGGHQARLVDLAGRSSRSGSVTLDDRIRIELDRVKDPCSVASGRPTGLVEMGLVLGWEIEDRTLRVTFCVTFPGCTMAPHFIEAAREALEQFDEFDRVETRVDTDHIWRRPAGLRTVEMEGEPQAWRKRAAGVSQR</sequence>
<protein>
    <recommendedName>
        <fullName evidence="1">MIP18 family-like domain-containing protein</fullName>
    </recommendedName>
</protein>
<dbReference type="InterPro" id="IPR034904">
    <property type="entry name" value="FSCA_dom_sf"/>
</dbReference>
<dbReference type="InterPro" id="IPR002744">
    <property type="entry name" value="MIP18-like"/>
</dbReference>
<gene>
    <name evidence="2" type="ORF">EH32_06110</name>
</gene>
<evidence type="ECO:0000313" key="2">
    <source>
        <dbReference type="EMBL" id="KEO98676.1"/>
    </source>
</evidence>
<dbReference type="SUPFAM" id="SSF117916">
    <property type="entry name" value="Fe-S cluster assembly (FSCA) domain-like"/>
    <property type="match status" value="1"/>
</dbReference>
<dbReference type="Pfam" id="PF01883">
    <property type="entry name" value="FeS_assembly_P"/>
    <property type="match status" value="1"/>
</dbReference>
<keyword evidence="3" id="KW-1185">Reference proteome</keyword>
<dbReference type="EMBL" id="JMIX01000003">
    <property type="protein sequence ID" value="KEO98676.1"/>
    <property type="molecule type" value="Genomic_DNA"/>
</dbReference>
<proteinExistence type="predicted"/>
<accession>A0A074MUJ3</accession>
<evidence type="ECO:0000259" key="1">
    <source>
        <dbReference type="Pfam" id="PF01883"/>
    </source>
</evidence>
<feature type="domain" description="MIP18 family-like" evidence="1">
    <location>
        <begin position="103"/>
        <end position="170"/>
    </location>
</feature>
<dbReference type="Gene3D" id="3.30.300.130">
    <property type="entry name" value="Fe-S cluster assembly (FSCA)"/>
    <property type="match status" value="1"/>
</dbReference>
<name>A0A074MUJ3_9SPHN</name>
<dbReference type="Proteomes" id="UP000027866">
    <property type="component" value="Unassembled WGS sequence"/>
</dbReference>
<comment type="caution">
    <text evidence="2">The sequence shown here is derived from an EMBL/GenBank/DDBJ whole genome shotgun (WGS) entry which is preliminary data.</text>
</comment>
<reference evidence="2 3" key="1">
    <citation type="submission" date="2014-04" db="EMBL/GenBank/DDBJ databases">
        <title>A comprehensive comparison of genomes of Erythrobacter spp. Strains.</title>
        <authorList>
            <person name="Zheng Q."/>
        </authorList>
    </citation>
    <scope>NUCLEOTIDE SEQUENCE [LARGE SCALE GENOMIC DNA]</scope>
    <source>
        <strain evidence="2 3">DSM 8509</strain>
    </source>
</reference>
<evidence type="ECO:0000313" key="3">
    <source>
        <dbReference type="Proteomes" id="UP000027866"/>
    </source>
</evidence>
<dbReference type="AlphaFoldDB" id="A0A074MUJ3"/>